<comment type="caution">
    <text evidence="2">The sequence shown here is derived from an EMBL/GenBank/DDBJ whole genome shotgun (WGS) entry which is preliminary data.</text>
</comment>
<dbReference type="AlphaFoldDB" id="A0A8T0XL26"/>
<feature type="signal peptide" evidence="1">
    <location>
        <begin position="1"/>
        <end position="24"/>
    </location>
</feature>
<evidence type="ECO:0008006" key="4">
    <source>
        <dbReference type="Google" id="ProtNLM"/>
    </source>
</evidence>
<gene>
    <name evidence="2" type="ORF">PVAP13_1KG410905</name>
</gene>
<keyword evidence="3" id="KW-1185">Reference proteome</keyword>
<accession>A0A8T0XL26</accession>
<proteinExistence type="predicted"/>
<organism evidence="2 3">
    <name type="scientific">Panicum virgatum</name>
    <name type="common">Blackwell switchgrass</name>
    <dbReference type="NCBI Taxonomy" id="38727"/>
    <lineage>
        <taxon>Eukaryota</taxon>
        <taxon>Viridiplantae</taxon>
        <taxon>Streptophyta</taxon>
        <taxon>Embryophyta</taxon>
        <taxon>Tracheophyta</taxon>
        <taxon>Spermatophyta</taxon>
        <taxon>Magnoliopsida</taxon>
        <taxon>Liliopsida</taxon>
        <taxon>Poales</taxon>
        <taxon>Poaceae</taxon>
        <taxon>PACMAD clade</taxon>
        <taxon>Panicoideae</taxon>
        <taxon>Panicodae</taxon>
        <taxon>Paniceae</taxon>
        <taxon>Panicinae</taxon>
        <taxon>Panicum</taxon>
        <taxon>Panicum sect. Hiantes</taxon>
    </lineage>
</organism>
<keyword evidence="1" id="KW-0732">Signal</keyword>
<name>A0A8T0XL26_PANVG</name>
<dbReference type="EMBL" id="CM029037">
    <property type="protein sequence ID" value="KAG2660177.1"/>
    <property type="molecule type" value="Genomic_DNA"/>
</dbReference>
<evidence type="ECO:0000256" key="1">
    <source>
        <dbReference type="SAM" id="SignalP"/>
    </source>
</evidence>
<evidence type="ECO:0000313" key="3">
    <source>
        <dbReference type="Proteomes" id="UP000823388"/>
    </source>
</evidence>
<sequence>MDLYQPCMFSVLLWLLQWCAHLSPRRRPYRIGARTAAGGAGVVGVLSCGSFDGHGAICRVLQVVWLFRTENRCSFLTAGMRMIVGANRAWIQCKSSIISLVLLPFRFLHPSFLVLFQAHADNLQKQPHNDRLLFGTR</sequence>
<reference evidence="2" key="1">
    <citation type="submission" date="2020-05" db="EMBL/GenBank/DDBJ databases">
        <title>WGS assembly of Panicum virgatum.</title>
        <authorList>
            <person name="Lovell J.T."/>
            <person name="Jenkins J."/>
            <person name="Shu S."/>
            <person name="Juenger T.E."/>
            <person name="Schmutz J."/>
        </authorList>
    </citation>
    <scope>NUCLEOTIDE SEQUENCE</scope>
    <source>
        <strain evidence="2">AP13</strain>
    </source>
</reference>
<feature type="chain" id="PRO_5035795031" description="Secreted protein" evidence="1">
    <location>
        <begin position="25"/>
        <end position="137"/>
    </location>
</feature>
<protein>
    <recommendedName>
        <fullName evidence="4">Secreted protein</fullName>
    </recommendedName>
</protein>
<dbReference type="Proteomes" id="UP000823388">
    <property type="component" value="Chromosome 1K"/>
</dbReference>
<evidence type="ECO:0000313" key="2">
    <source>
        <dbReference type="EMBL" id="KAG2660177.1"/>
    </source>
</evidence>